<feature type="compositionally biased region" description="Basic and acidic residues" evidence="1">
    <location>
        <begin position="229"/>
        <end position="244"/>
    </location>
</feature>
<evidence type="ECO:0000313" key="3">
    <source>
        <dbReference type="Proteomes" id="UP000830671"/>
    </source>
</evidence>
<gene>
    <name evidence="2" type="ORF">CLUP02_02188</name>
</gene>
<organism evidence="2 3">
    <name type="scientific">Colletotrichum lupini</name>
    <dbReference type="NCBI Taxonomy" id="145971"/>
    <lineage>
        <taxon>Eukaryota</taxon>
        <taxon>Fungi</taxon>
        <taxon>Dikarya</taxon>
        <taxon>Ascomycota</taxon>
        <taxon>Pezizomycotina</taxon>
        <taxon>Sordariomycetes</taxon>
        <taxon>Hypocreomycetidae</taxon>
        <taxon>Glomerellales</taxon>
        <taxon>Glomerellaceae</taxon>
        <taxon>Colletotrichum</taxon>
        <taxon>Colletotrichum acutatum species complex</taxon>
    </lineage>
</organism>
<dbReference type="Proteomes" id="UP000830671">
    <property type="component" value="Chromosome 1"/>
</dbReference>
<feature type="region of interest" description="Disordered" evidence="1">
    <location>
        <begin position="229"/>
        <end position="285"/>
    </location>
</feature>
<sequence>MSVQLAPLRNIRQKQMEQTEQAHNDKIQIPSSDRRTLDLKGNSSSETGGVRPPVTAMSFRELPPPRPVQVETKSARLALALDRQQYLSCREAPIALSRSLLSYLDASGHSGMQQPALWFDRTLSLAQWPRTGLSGRINIRQLGRRDGFWDWLTPSGRGTGRLACLSGGEAVTKTASPPCPYSFPSLHANGEWLLSAKEIEVLFRSLYPGMYGYKATWDDALPYSIRPKREEKQQQDTRLRENSDAKNQGHCRCQTEQGGDSRKCEAPRRNHGRNRPATATEMKKR</sequence>
<protein>
    <submittedName>
        <fullName evidence="2">Uncharacterized protein</fullName>
    </submittedName>
</protein>
<dbReference type="RefSeq" id="XP_049137179.1">
    <property type="nucleotide sequence ID" value="XM_049281222.1"/>
</dbReference>
<name>A0A9Q8W9V6_9PEZI</name>
<reference evidence="2" key="1">
    <citation type="journal article" date="2021" name="Mol. Plant Microbe Interact.">
        <title>Complete Genome Sequence of the Plant-Pathogenic Fungus Colletotrichum lupini.</title>
        <authorList>
            <person name="Baroncelli R."/>
            <person name="Pensec F."/>
            <person name="Da Lio D."/>
            <person name="Boufleur T."/>
            <person name="Vicente I."/>
            <person name="Sarrocco S."/>
            <person name="Picot A."/>
            <person name="Baraldi E."/>
            <person name="Sukno S."/>
            <person name="Thon M."/>
            <person name="Le Floch G."/>
        </authorList>
    </citation>
    <scope>NUCLEOTIDE SEQUENCE</scope>
    <source>
        <strain evidence="2">IMI 504893</strain>
    </source>
</reference>
<evidence type="ECO:0000256" key="1">
    <source>
        <dbReference type="SAM" id="MobiDB-lite"/>
    </source>
</evidence>
<dbReference type="AlphaFoldDB" id="A0A9Q8W9V6"/>
<dbReference type="EMBL" id="CP019471">
    <property type="protein sequence ID" value="UQC75534.1"/>
    <property type="molecule type" value="Genomic_DNA"/>
</dbReference>
<dbReference type="GeneID" id="73336232"/>
<feature type="region of interest" description="Disordered" evidence="1">
    <location>
        <begin position="1"/>
        <end position="57"/>
    </location>
</feature>
<feature type="compositionally biased region" description="Basic and acidic residues" evidence="1">
    <location>
        <begin position="259"/>
        <end position="268"/>
    </location>
</feature>
<keyword evidence="3" id="KW-1185">Reference proteome</keyword>
<evidence type="ECO:0000313" key="2">
    <source>
        <dbReference type="EMBL" id="UQC75534.1"/>
    </source>
</evidence>
<dbReference type="KEGG" id="clup:CLUP02_02188"/>
<accession>A0A9Q8W9V6</accession>
<proteinExistence type="predicted"/>
<feature type="compositionally biased region" description="Basic and acidic residues" evidence="1">
    <location>
        <begin position="14"/>
        <end position="38"/>
    </location>
</feature>